<accession>A0A2S7YA88</accession>
<sequence>MGRSYSAASSPPVSGTRLGAWPQARVATHHYASSDTTLAESTPPSPRNQPPPYRDEALTTPPYYQDDVFGRGKKHGELPKKTLVIRLCTSIFIAFLVCLIVAAVVGRIHDTQLGKKQDAQESAAQGSANGIRYTMMVEGASSRSMPTATTTTFAAEHAAPAHPRIARPTGTTISTYSCPYVTTSATREPHKSKDTAASESICGLTAPVRKAQDGTEEESIMAVSVYPLRDCVIVRTSYKVSSSRLSYRCTLSCSEDGGPGIDGLEDGWKWRCG</sequence>
<evidence type="ECO:0000313" key="4">
    <source>
        <dbReference type="Proteomes" id="UP000237441"/>
    </source>
</evidence>
<dbReference type="Proteomes" id="UP000237441">
    <property type="component" value="Unassembled WGS sequence"/>
</dbReference>
<reference evidence="3 4" key="1">
    <citation type="submission" date="2016-07" db="EMBL/GenBank/DDBJ databases">
        <title>Comparative genomics of the entomopathogenic fungus Beauveria bassiana.</title>
        <authorList>
            <person name="Valero Jimenez C.A."/>
            <person name="Zwaan B.J."/>
            <person name="Van Kan J.A."/>
            <person name="Takken W."/>
            <person name="Debets A.J."/>
            <person name="Schoustra S.E."/>
            <person name="Koenraadt C.J."/>
        </authorList>
    </citation>
    <scope>NUCLEOTIDE SEQUENCE [LARGE SCALE GENOMIC DNA]</scope>
    <source>
        <strain evidence="3 4">ARSEF 8028</strain>
    </source>
</reference>
<organism evidence="3 4">
    <name type="scientific">Beauveria bassiana</name>
    <name type="common">White muscardine disease fungus</name>
    <name type="synonym">Tritirachium shiotae</name>
    <dbReference type="NCBI Taxonomy" id="176275"/>
    <lineage>
        <taxon>Eukaryota</taxon>
        <taxon>Fungi</taxon>
        <taxon>Dikarya</taxon>
        <taxon>Ascomycota</taxon>
        <taxon>Pezizomycotina</taxon>
        <taxon>Sordariomycetes</taxon>
        <taxon>Hypocreomycetidae</taxon>
        <taxon>Hypocreales</taxon>
        <taxon>Cordycipitaceae</taxon>
        <taxon>Beauveria</taxon>
    </lineage>
</organism>
<protein>
    <submittedName>
        <fullName evidence="3">Uncharacterized protein</fullName>
    </submittedName>
</protein>
<feature type="compositionally biased region" description="Pro residues" evidence="1">
    <location>
        <begin position="43"/>
        <end position="52"/>
    </location>
</feature>
<feature type="region of interest" description="Disordered" evidence="1">
    <location>
        <begin position="31"/>
        <end position="71"/>
    </location>
</feature>
<keyword evidence="2" id="KW-0812">Transmembrane</keyword>
<comment type="caution">
    <text evidence="3">The sequence shown here is derived from an EMBL/GenBank/DDBJ whole genome shotgun (WGS) entry which is preliminary data.</text>
</comment>
<keyword evidence="2" id="KW-0472">Membrane</keyword>
<dbReference type="OrthoDB" id="4869745at2759"/>
<feature type="transmembrane region" description="Helical" evidence="2">
    <location>
        <begin position="83"/>
        <end position="105"/>
    </location>
</feature>
<name>A0A2S7YA88_BEABA</name>
<gene>
    <name evidence="3" type="ORF">BB8028_0003g14780</name>
</gene>
<dbReference type="AlphaFoldDB" id="A0A2S7YA88"/>
<evidence type="ECO:0000313" key="3">
    <source>
        <dbReference type="EMBL" id="PQK12863.1"/>
    </source>
</evidence>
<evidence type="ECO:0000256" key="2">
    <source>
        <dbReference type="SAM" id="Phobius"/>
    </source>
</evidence>
<dbReference type="EMBL" id="JRHA01000003">
    <property type="protein sequence ID" value="PQK12863.1"/>
    <property type="molecule type" value="Genomic_DNA"/>
</dbReference>
<evidence type="ECO:0000256" key="1">
    <source>
        <dbReference type="SAM" id="MobiDB-lite"/>
    </source>
</evidence>
<proteinExistence type="predicted"/>
<keyword evidence="2" id="KW-1133">Transmembrane helix</keyword>
<feature type="compositionally biased region" description="Polar residues" evidence="1">
    <location>
        <begin position="31"/>
        <end position="42"/>
    </location>
</feature>